<reference evidence="2 3" key="1">
    <citation type="submission" date="2017-05" db="EMBL/GenBank/DDBJ databases">
        <title>Isolation of Rhodococcus sp. S2-17 biodegrading of BP-3.</title>
        <authorList>
            <person name="Lee Y."/>
            <person name="Kim K.H."/>
            <person name="Chun B.H."/>
            <person name="Jung H.S."/>
            <person name="Jeon C.O."/>
        </authorList>
    </citation>
    <scope>NUCLEOTIDE SEQUENCE [LARGE SCALE GENOMIC DNA]</scope>
    <source>
        <strain evidence="2 3">S2-17</strain>
    </source>
</reference>
<evidence type="ECO:0000313" key="3">
    <source>
        <dbReference type="Proteomes" id="UP000245711"/>
    </source>
</evidence>
<dbReference type="RefSeq" id="WP_109325369.1">
    <property type="nucleotide sequence ID" value="NZ_CP021354.1"/>
</dbReference>
<dbReference type="EMBL" id="CP021354">
    <property type="protein sequence ID" value="AWK70232.1"/>
    <property type="molecule type" value="Genomic_DNA"/>
</dbReference>
<dbReference type="Gene3D" id="3.10.180.10">
    <property type="entry name" value="2,3-Dihydroxybiphenyl 1,2-Dioxygenase, domain 1"/>
    <property type="match status" value="1"/>
</dbReference>
<dbReference type="KEGG" id="roz:CBI38_00215"/>
<evidence type="ECO:0000259" key="1">
    <source>
        <dbReference type="PROSITE" id="PS51819"/>
    </source>
</evidence>
<dbReference type="PROSITE" id="PS51819">
    <property type="entry name" value="VOC"/>
    <property type="match status" value="1"/>
</dbReference>
<keyword evidence="3" id="KW-1185">Reference proteome</keyword>
<protein>
    <submittedName>
        <fullName evidence="2">Glyoxalase</fullName>
    </submittedName>
</protein>
<organism evidence="2 3">
    <name type="scientific">Rhodococcus oxybenzonivorans</name>
    <dbReference type="NCBI Taxonomy" id="1990687"/>
    <lineage>
        <taxon>Bacteria</taxon>
        <taxon>Bacillati</taxon>
        <taxon>Actinomycetota</taxon>
        <taxon>Actinomycetes</taxon>
        <taxon>Mycobacteriales</taxon>
        <taxon>Nocardiaceae</taxon>
        <taxon>Rhodococcus</taxon>
    </lineage>
</organism>
<sequence>MTIPAFTAIELVVHDLAASLAFYRRIGLDIPAGSEEAPHVEFELPGGIRLLWDTVETIRSFEPDWTTPQGGHRVALGFDCGSPDVVDKVFTDLTDAGYRERHAPWDAPWGQRYATIDDPDGNPVDLFAPLTTT</sequence>
<proteinExistence type="predicted"/>
<dbReference type="SUPFAM" id="SSF54593">
    <property type="entry name" value="Glyoxalase/Bleomycin resistance protein/Dihydroxybiphenyl dioxygenase"/>
    <property type="match status" value="1"/>
</dbReference>
<dbReference type="InterPro" id="IPR004360">
    <property type="entry name" value="Glyas_Fos-R_dOase_dom"/>
</dbReference>
<dbReference type="AlphaFoldDB" id="A0A2S2BNP8"/>
<dbReference type="Proteomes" id="UP000245711">
    <property type="component" value="Chromosome"/>
</dbReference>
<dbReference type="OrthoDB" id="9798430at2"/>
<gene>
    <name evidence="2" type="ORF">CBI38_00215</name>
</gene>
<dbReference type="PANTHER" id="PTHR36503">
    <property type="entry name" value="BLR2520 PROTEIN"/>
    <property type="match status" value="1"/>
</dbReference>
<dbReference type="InterPro" id="IPR037523">
    <property type="entry name" value="VOC_core"/>
</dbReference>
<dbReference type="PANTHER" id="PTHR36503:SF3">
    <property type="entry name" value="BLR0126 PROTEIN"/>
    <property type="match status" value="1"/>
</dbReference>
<feature type="domain" description="VOC" evidence="1">
    <location>
        <begin position="5"/>
        <end position="129"/>
    </location>
</feature>
<accession>A0A2S2BNP8</accession>
<evidence type="ECO:0000313" key="2">
    <source>
        <dbReference type="EMBL" id="AWK70232.1"/>
    </source>
</evidence>
<dbReference type="Pfam" id="PF00903">
    <property type="entry name" value="Glyoxalase"/>
    <property type="match status" value="1"/>
</dbReference>
<name>A0A2S2BNP8_9NOCA</name>
<dbReference type="InterPro" id="IPR029068">
    <property type="entry name" value="Glyas_Bleomycin-R_OHBP_Dase"/>
</dbReference>